<dbReference type="PANTHER" id="PTHR10332">
    <property type="entry name" value="EQUILIBRATIVE NUCLEOSIDE TRANSPORTER"/>
    <property type="match status" value="1"/>
</dbReference>
<evidence type="ECO:0000256" key="5">
    <source>
        <dbReference type="ARBA" id="ARBA00022989"/>
    </source>
</evidence>
<keyword evidence="6 8" id="KW-0472">Membrane</keyword>
<feature type="transmembrane region" description="Helical" evidence="8">
    <location>
        <begin position="190"/>
        <end position="212"/>
    </location>
</feature>
<keyword evidence="3" id="KW-0813">Transport</keyword>
<evidence type="ECO:0000256" key="8">
    <source>
        <dbReference type="SAM" id="Phobius"/>
    </source>
</evidence>
<feature type="region of interest" description="Disordered" evidence="7">
    <location>
        <begin position="1"/>
        <end position="32"/>
    </location>
</feature>
<dbReference type="SUPFAM" id="SSF103473">
    <property type="entry name" value="MFS general substrate transporter"/>
    <property type="match status" value="1"/>
</dbReference>
<reference evidence="9" key="1">
    <citation type="submission" date="2022-03" db="EMBL/GenBank/DDBJ databases">
        <authorList>
            <person name="Sayadi A."/>
        </authorList>
    </citation>
    <scope>NUCLEOTIDE SEQUENCE</scope>
</reference>
<feature type="transmembrane region" description="Helical" evidence="8">
    <location>
        <begin position="338"/>
        <end position="357"/>
    </location>
</feature>
<dbReference type="InterPro" id="IPR002259">
    <property type="entry name" value="Eqnu_transpt"/>
</dbReference>
<dbReference type="InterPro" id="IPR036259">
    <property type="entry name" value="MFS_trans_sf"/>
</dbReference>
<dbReference type="OrthoDB" id="6699522at2759"/>
<feature type="transmembrane region" description="Helical" evidence="8">
    <location>
        <begin position="121"/>
        <end position="140"/>
    </location>
</feature>
<evidence type="ECO:0000256" key="2">
    <source>
        <dbReference type="ARBA" id="ARBA00007965"/>
    </source>
</evidence>
<keyword evidence="10" id="KW-1185">Reference proteome</keyword>
<keyword evidence="4 8" id="KW-0812">Transmembrane</keyword>
<dbReference type="PANTHER" id="PTHR10332:SF88">
    <property type="entry name" value="EQUILIBRATIVE NUCLEOSIDE TRANSPORTER 1, ISOFORM A"/>
    <property type="match status" value="1"/>
</dbReference>
<proteinExistence type="inferred from homology"/>
<feature type="transmembrane region" description="Helical" evidence="8">
    <location>
        <begin position="307"/>
        <end position="326"/>
    </location>
</feature>
<feature type="transmembrane region" description="Helical" evidence="8">
    <location>
        <begin position="218"/>
        <end position="238"/>
    </location>
</feature>
<dbReference type="Proteomes" id="UP001152888">
    <property type="component" value="Unassembled WGS sequence"/>
</dbReference>
<dbReference type="EMBL" id="CAKOFQ010007201">
    <property type="protein sequence ID" value="CAH1994477.1"/>
    <property type="molecule type" value="Genomic_DNA"/>
</dbReference>
<evidence type="ECO:0000256" key="3">
    <source>
        <dbReference type="ARBA" id="ARBA00022448"/>
    </source>
</evidence>
<accession>A0A9P0PUQ5</accession>
<sequence>MTHIDADHDKRKEDQSTEDFHPFRSKQTKDEKDAPPDRFYLVFMIFFFFGMGIALPGPLFMRAQDYWMFKFRNTSIDHVDQRNRTELQKEFVTLGNIFDIAPSLLTLAVVSIFGHKVAPRIRILGSMGVICSVSVFHVIFSEVNTDTWQRGFLILSLFMNTISGAAVLVFTVSNIALFSRFPQNYLKYYMYGNACGGIVTVILQCISLAIGSSPQSTALIYFSVGSVIFLYTLFLAIISSRLLLYQYYMDESIEIVKPVYTFREVWDVTKKLWVNLVNIVVNLFFVMAGVPYLVISENAGTVFADKYFVPVCTFLLSDLCSLGGRVVSGPYITKRNRFVSLMLNFLLVGLFGILLLFCRTSPKENSPLLFPHDWEYMCILSMHQIFFHFFIVSVILSVKNLVEPNQVEIGFLVMTTFSEVLAKFVGFTAVVWISLL</sequence>
<comment type="similarity">
    <text evidence="2">Belongs to the SLC29A/ENT transporter (TC 2.A.57) family.</text>
</comment>
<dbReference type="Pfam" id="PF01733">
    <property type="entry name" value="Nucleoside_tran"/>
    <property type="match status" value="1"/>
</dbReference>
<dbReference type="GO" id="GO:0005337">
    <property type="term" value="F:nucleoside transmembrane transporter activity"/>
    <property type="evidence" value="ECO:0007669"/>
    <property type="project" value="InterPro"/>
</dbReference>
<feature type="transmembrane region" description="Helical" evidence="8">
    <location>
        <begin position="39"/>
        <end position="61"/>
    </location>
</feature>
<feature type="transmembrane region" description="Helical" evidence="8">
    <location>
        <begin position="272"/>
        <end position="295"/>
    </location>
</feature>
<name>A0A9P0PUQ5_ACAOB</name>
<dbReference type="AlphaFoldDB" id="A0A9P0PUQ5"/>
<evidence type="ECO:0000256" key="7">
    <source>
        <dbReference type="SAM" id="MobiDB-lite"/>
    </source>
</evidence>
<comment type="subcellular location">
    <subcellularLocation>
        <location evidence="1">Membrane</location>
        <topology evidence="1">Multi-pass membrane protein</topology>
    </subcellularLocation>
</comment>
<evidence type="ECO:0000313" key="10">
    <source>
        <dbReference type="Proteomes" id="UP001152888"/>
    </source>
</evidence>
<evidence type="ECO:0000256" key="4">
    <source>
        <dbReference type="ARBA" id="ARBA00022692"/>
    </source>
</evidence>
<evidence type="ECO:0000256" key="1">
    <source>
        <dbReference type="ARBA" id="ARBA00004141"/>
    </source>
</evidence>
<feature type="transmembrane region" description="Helical" evidence="8">
    <location>
        <begin position="91"/>
        <end position="114"/>
    </location>
</feature>
<gene>
    <name evidence="9" type="ORF">ACAOBT_LOCUS22146</name>
</gene>
<protein>
    <submittedName>
        <fullName evidence="9">Uncharacterized protein</fullName>
    </submittedName>
</protein>
<feature type="transmembrane region" description="Helical" evidence="8">
    <location>
        <begin position="410"/>
        <end position="435"/>
    </location>
</feature>
<evidence type="ECO:0000313" key="9">
    <source>
        <dbReference type="EMBL" id="CAH1994477.1"/>
    </source>
</evidence>
<feature type="transmembrane region" description="Helical" evidence="8">
    <location>
        <begin position="152"/>
        <end position="178"/>
    </location>
</feature>
<evidence type="ECO:0000256" key="6">
    <source>
        <dbReference type="ARBA" id="ARBA00023136"/>
    </source>
</evidence>
<organism evidence="9 10">
    <name type="scientific">Acanthoscelides obtectus</name>
    <name type="common">Bean weevil</name>
    <name type="synonym">Bruchus obtectus</name>
    <dbReference type="NCBI Taxonomy" id="200917"/>
    <lineage>
        <taxon>Eukaryota</taxon>
        <taxon>Metazoa</taxon>
        <taxon>Ecdysozoa</taxon>
        <taxon>Arthropoda</taxon>
        <taxon>Hexapoda</taxon>
        <taxon>Insecta</taxon>
        <taxon>Pterygota</taxon>
        <taxon>Neoptera</taxon>
        <taxon>Endopterygota</taxon>
        <taxon>Coleoptera</taxon>
        <taxon>Polyphaga</taxon>
        <taxon>Cucujiformia</taxon>
        <taxon>Chrysomeloidea</taxon>
        <taxon>Chrysomelidae</taxon>
        <taxon>Bruchinae</taxon>
        <taxon>Bruchini</taxon>
        <taxon>Acanthoscelides</taxon>
    </lineage>
</organism>
<feature type="transmembrane region" description="Helical" evidence="8">
    <location>
        <begin position="377"/>
        <end position="398"/>
    </location>
</feature>
<keyword evidence="5 8" id="KW-1133">Transmembrane helix</keyword>
<dbReference type="GO" id="GO:0005886">
    <property type="term" value="C:plasma membrane"/>
    <property type="evidence" value="ECO:0007669"/>
    <property type="project" value="TreeGrafter"/>
</dbReference>
<comment type="caution">
    <text evidence="9">The sequence shown here is derived from an EMBL/GenBank/DDBJ whole genome shotgun (WGS) entry which is preliminary data.</text>
</comment>